<evidence type="ECO:0000313" key="3">
    <source>
        <dbReference type="EMBL" id="MCP3425332.1"/>
    </source>
</evidence>
<dbReference type="Proteomes" id="UP001139502">
    <property type="component" value="Unassembled WGS sequence"/>
</dbReference>
<dbReference type="Gene3D" id="3.40.50.150">
    <property type="entry name" value="Vaccinia Virus protein VP39"/>
    <property type="match status" value="1"/>
</dbReference>
<feature type="region of interest" description="Disordered" evidence="2">
    <location>
        <begin position="256"/>
        <end position="284"/>
    </location>
</feature>
<dbReference type="InterPro" id="IPR029063">
    <property type="entry name" value="SAM-dependent_MTases_sf"/>
</dbReference>
<accession>A0A9X2KGY8</accession>
<dbReference type="PANTHER" id="PTHR43317">
    <property type="entry name" value="THERMOSPERMINE SYNTHASE ACAULIS5"/>
    <property type="match status" value="1"/>
</dbReference>
<dbReference type="SUPFAM" id="SSF53335">
    <property type="entry name" value="S-adenosyl-L-methionine-dependent methyltransferases"/>
    <property type="match status" value="1"/>
</dbReference>
<protein>
    <submittedName>
        <fullName evidence="3">Fused MFS/spermidine synthase</fullName>
    </submittedName>
</protein>
<comment type="caution">
    <text evidence="3">The sequence shown here is derived from an EMBL/GenBank/DDBJ whole genome shotgun (WGS) entry which is preliminary data.</text>
</comment>
<dbReference type="EMBL" id="JANAFB010000008">
    <property type="protein sequence ID" value="MCP3425332.1"/>
    <property type="molecule type" value="Genomic_DNA"/>
</dbReference>
<evidence type="ECO:0000313" key="4">
    <source>
        <dbReference type="Proteomes" id="UP001139502"/>
    </source>
</evidence>
<evidence type="ECO:0000256" key="2">
    <source>
        <dbReference type="SAM" id="MobiDB-lite"/>
    </source>
</evidence>
<dbReference type="AlphaFoldDB" id="A0A9X2KGY8"/>
<keyword evidence="1" id="KW-0620">Polyamine biosynthesis</keyword>
<keyword evidence="4" id="KW-1185">Reference proteome</keyword>
<dbReference type="CDD" id="cd02440">
    <property type="entry name" value="AdoMet_MTases"/>
    <property type="match status" value="1"/>
</dbReference>
<evidence type="ECO:0000256" key="1">
    <source>
        <dbReference type="ARBA" id="ARBA00023115"/>
    </source>
</evidence>
<proteinExistence type="predicted"/>
<reference evidence="3" key="1">
    <citation type="submission" date="2022-06" db="EMBL/GenBank/DDBJ databases">
        <title>Rothia sp. isolated from sandalwood seedling.</title>
        <authorList>
            <person name="Tuikhar N."/>
            <person name="Kirdat K."/>
            <person name="Thorat V."/>
            <person name="Swetha P."/>
            <person name="Padma S."/>
            <person name="Sundararaj R."/>
            <person name="Yadav A."/>
        </authorList>
    </citation>
    <scope>NUCLEOTIDE SEQUENCE</scope>
    <source>
        <strain evidence="3">AR01</strain>
    </source>
</reference>
<sequence>MTGAGRTVQLSLSGLAAGIAPDGFGASGHVLEIGGAEQSHVDLAHPERIFYEYLRRIGNVVDAMAPAGEPLTAAHLGAGGLTLPRYLQATRPGSAQIAVEIERELPSLVLRELPLAAGTRLRILNDDARAALPGLPDAAGLAPGEGFDLVVVDIFAGPQSPPHLACEGFYREALAVLGPRGILVVNIGDDAGLAFFAEQAAALAAATASAPADPGAGPGSGSDPGPVSRPAPAGPWTLTEAAMLSGRREGNLVLAAGPGLASGAPVDPREQAEAWRRAGPHPAAVLDPLETEGFVRSLR</sequence>
<name>A0A9X2KGY8_9MICC</name>
<dbReference type="GO" id="GO:0006596">
    <property type="term" value="P:polyamine biosynthetic process"/>
    <property type="evidence" value="ECO:0007669"/>
    <property type="project" value="UniProtKB-KW"/>
</dbReference>
<feature type="compositionally biased region" description="Basic and acidic residues" evidence="2">
    <location>
        <begin position="267"/>
        <end position="276"/>
    </location>
</feature>
<dbReference type="NCBIfam" id="NF037959">
    <property type="entry name" value="MFS_SpdSyn"/>
    <property type="match status" value="1"/>
</dbReference>
<feature type="region of interest" description="Disordered" evidence="2">
    <location>
        <begin position="209"/>
        <end position="235"/>
    </location>
</feature>
<gene>
    <name evidence="3" type="ORF">NBM05_04670</name>
</gene>
<dbReference type="PANTHER" id="PTHR43317:SF1">
    <property type="entry name" value="THERMOSPERMINE SYNTHASE ACAULIS5"/>
    <property type="match status" value="1"/>
</dbReference>
<feature type="compositionally biased region" description="Low complexity" evidence="2">
    <location>
        <begin position="256"/>
        <end position="266"/>
    </location>
</feature>
<organism evidence="3 4">
    <name type="scientific">Rothia santali</name>
    <dbReference type="NCBI Taxonomy" id="2949643"/>
    <lineage>
        <taxon>Bacteria</taxon>
        <taxon>Bacillati</taxon>
        <taxon>Actinomycetota</taxon>
        <taxon>Actinomycetes</taxon>
        <taxon>Micrococcales</taxon>
        <taxon>Micrococcaceae</taxon>
        <taxon>Rothia</taxon>
    </lineage>
</organism>